<dbReference type="InterPro" id="IPR013112">
    <property type="entry name" value="FAD-bd_8"/>
</dbReference>
<dbReference type="EC" id="1.16.1.9" evidence="3"/>
<feature type="transmembrane region" description="Helical" evidence="15">
    <location>
        <begin position="188"/>
        <end position="206"/>
    </location>
</feature>
<comment type="subcellular location">
    <subcellularLocation>
        <location evidence="1">Cell membrane</location>
        <topology evidence="1">Multi-pass membrane protein</topology>
    </subcellularLocation>
</comment>
<evidence type="ECO:0000256" key="15">
    <source>
        <dbReference type="SAM" id="Phobius"/>
    </source>
</evidence>
<accession>A0A1B9GT58</accession>
<dbReference type="InterPro" id="IPR017938">
    <property type="entry name" value="Riboflavin_synthase-like_b-brl"/>
</dbReference>
<dbReference type="InterPro" id="IPR051410">
    <property type="entry name" value="Ferric/Cupric_Reductase"/>
</dbReference>
<dbReference type="GO" id="GO:0006879">
    <property type="term" value="P:intracellular iron ion homeostasis"/>
    <property type="evidence" value="ECO:0007669"/>
    <property type="project" value="TreeGrafter"/>
</dbReference>
<evidence type="ECO:0000256" key="8">
    <source>
        <dbReference type="ARBA" id="ARBA00022989"/>
    </source>
</evidence>
<feature type="region of interest" description="Disordered" evidence="14">
    <location>
        <begin position="800"/>
        <end position="896"/>
    </location>
</feature>
<evidence type="ECO:0000256" key="14">
    <source>
        <dbReference type="SAM" id="MobiDB-lite"/>
    </source>
</evidence>
<sequence length="1102" mass="120917">MTVTGATTADQAPSSAYTPPFKYVTSYPASPQVTGSVTSALPINPTVTASSDGAFATAYLQAHMMSWPSYRYAYLLWMVLAGLAALYALAHHLRLSGGSFGAGYARWGMRRKPVGSRKQGGARGRALPSNSVLVCVAIIVIVSAVLSVIGSDYITPSSGTLNFASSFRKRASIGYTINKSWWTSASRFGFMAFALMPLVVLFALKAPPVAIFSLRAFTHVYSDKLAVFHRAIAWVVWGFTTIHVALWTVQLFQDSRNGRAVWFYIWNSYRFIFGCVAYGMMTAVMVLSLKPFRKNSYEFFYYAHVVFVFLTIVCSAIHHPVLWFWMAAALILWGAERAFRLLRLAKINGIFGKRKYRPTTLGGTQYQDTQAYGMQDIKRSEVYTDKTLPRAPTQRETTPEPDFGRTSTYGGEGGPGYYDEGSFQQVGSYEARYEPGYAQIPRSESQHMPRSSSHMSMSRSESYNATLNDSHLPRNDSYNFSKSDSTHMPRSDSIATMQPLAREPLASATPPAPVPIPVGYAQAQLLPSRTVRLTINVARPFRWAPGQSILLYLPDLSKFQSHPFTIINNNPNEIVLLIKARKGMTKRLFELVRAKSLAAAGVTARADKRISLASMQTGDGKANKFTAPPIFVKAWVDGPMGSAERVRWGDYSSVLVICGGSGVSFGAAVCEHICNQIKNGGRGRTQRVRFCWVVREYAEIAWVASQLRRCQDLVSSDQLQINIFVTNANKQEQEFAPPRPGFVAHGRRGSADSIASEMSVDSPSTGDHDDTVDGHLSANYADVIDLTNYEDEEDINDPAENQLSQNLQQQGKVRRAKSRKAAKRGQATTGISHSHSHSNLNPNVNAHANRARQSYDPNPRASYDSRASDAPRGPSAYDPRGSAYDQPRGSAQSYDPRRSAYEYENPAPLDTSNSYAYAGANDSLYAPPSAPMLSSTSSADRRQSYRSLADSTYAAYDPFGGNHYSMGPSPSPSIMFDDNMSTTGESVYNTRELISRTSRTQSMVLLEDGSDPTGDAGLYIDEADHAAMSILSELAKAGKPKLSAVLEEEIEIATGSMIVATCGPVTLNTVVRNLVSKNISPKKIRSGDKSGLIAIYSEDYEA</sequence>
<keyword evidence="7" id="KW-0249">Electron transport</keyword>
<feature type="compositionally biased region" description="Basic residues" evidence="14">
    <location>
        <begin position="812"/>
        <end position="823"/>
    </location>
</feature>
<dbReference type="EMBL" id="KI669501">
    <property type="protein sequence ID" value="OCF34206.1"/>
    <property type="molecule type" value="Genomic_DNA"/>
</dbReference>
<dbReference type="SUPFAM" id="SSF63380">
    <property type="entry name" value="Riboflavin synthase domain-like"/>
    <property type="match status" value="1"/>
</dbReference>
<evidence type="ECO:0000259" key="16">
    <source>
        <dbReference type="PROSITE" id="PS51384"/>
    </source>
</evidence>
<evidence type="ECO:0000256" key="2">
    <source>
        <dbReference type="ARBA" id="ARBA00006278"/>
    </source>
</evidence>
<reference evidence="18" key="2">
    <citation type="submission" date="2013-12" db="EMBL/GenBank/DDBJ databases">
        <title>Evolution of pathogenesis and genome organization in the Tremellales.</title>
        <authorList>
            <person name="Cuomo C."/>
            <person name="Litvintseva A."/>
            <person name="Heitman J."/>
            <person name="Chen Y."/>
            <person name="Sun S."/>
            <person name="Springer D."/>
            <person name="Dromer F."/>
            <person name="Young S."/>
            <person name="Zeng Q."/>
            <person name="Chapman S."/>
            <person name="Gujja S."/>
            <person name="Saif S."/>
            <person name="Birren B."/>
        </authorList>
    </citation>
    <scope>NUCLEOTIDE SEQUENCE [LARGE SCALE GENOMIC DNA]</scope>
    <source>
        <strain evidence="18">BCC8398</strain>
    </source>
</reference>
<feature type="domain" description="FAD-binding FR-type" evidence="16">
    <location>
        <begin position="513"/>
        <end position="646"/>
    </location>
</feature>
<feature type="transmembrane region" description="Helical" evidence="15">
    <location>
        <begin position="127"/>
        <end position="149"/>
    </location>
</feature>
<name>A0A1B9GT58_9TREE</name>
<keyword evidence="4" id="KW-0813">Transport</keyword>
<evidence type="ECO:0000256" key="1">
    <source>
        <dbReference type="ARBA" id="ARBA00004651"/>
    </source>
</evidence>
<dbReference type="InterPro" id="IPR039261">
    <property type="entry name" value="FNR_nucleotide-bd"/>
</dbReference>
<dbReference type="InterPro" id="IPR017927">
    <property type="entry name" value="FAD-bd_FR_type"/>
</dbReference>
<keyword evidence="12" id="KW-0325">Glycoprotein</keyword>
<keyword evidence="9" id="KW-0560">Oxidoreductase</keyword>
<dbReference type="GO" id="GO:0006826">
    <property type="term" value="P:iron ion transport"/>
    <property type="evidence" value="ECO:0007669"/>
    <property type="project" value="TreeGrafter"/>
</dbReference>
<comment type="similarity">
    <text evidence="2">Belongs to the ferric reductase (FRE) family.</text>
</comment>
<evidence type="ECO:0000256" key="6">
    <source>
        <dbReference type="ARBA" id="ARBA00022692"/>
    </source>
</evidence>
<keyword evidence="8 15" id="KW-1133">Transmembrane helix</keyword>
<organism evidence="17 18">
    <name type="scientific">Kwoniella heveanensis BCC8398</name>
    <dbReference type="NCBI Taxonomy" id="1296120"/>
    <lineage>
        <taxon>Eukaryota</taxon>
        <taxon>Fungi</taxon>
        <taxon>Dikarya</taxon>
        <taxon>Basidiomycota</taxon>
        <taxon>Agaricomycotina</taxon>
        <taxon>Tremellomycetes</taxon>
        <taxon>Tremellales</taxon>
        <taxon>Cryptococcaceae</taxon>
        <taxon>Kwoniella</taxon>
    </lineage>
</organism>
<feature type="transmembrane region" description="Helical" evidence="15">
    <location>
        <begin position="72"/>
        <end position="90"/>
    </location>
</feature>
<dbReference type="Proteomes" id="UP000092666">
    <property type="component" value="Unassembled WGS sequence"/>
</dbReference>
<evidence type="ECO:0000256" key="13">
    <source>
        <dbReference type="ARBA" id="ARBA00048483"/>
    </source>
</evidence>
<keyword evidence="11 15" id="KW-0472">Membrane</keyword>
<evidence type="ECO:0000256" key="10">
    <source>
        <dbReference type="ARBA" id="ARBA00023065"/>
    </source>
</evidence>
<dbReference type="GO" id="GO:0052851">
    <property type="term" value="F:ferric-chelate reductase (NADPH) activity"/>
    <property type="evidence" value="ECO:0007669"/>
    <property type="project" value="UniProtKB-EC"/>
</dbReference>
<dbReference type="STRING" id="1296120.A0A1B9GT58"/>
<feature type="compositionally biased region" description="Polar residues" evidence="14">
    <location>
        <begin position="839"/>
        <end position="856"/>
    </location>
</feature>
<feature type="transmembrane region" description="Helical" evidence="15">
    <location>
        <begin position="227"/>
        <end position="249"/>
    </location>
</feature>
<protein>
    <recommendedName>
        <fullName evidence="3">ferric-chelate reductase (NADPH)</fullName>
        <ecNumber evidence="3">1.16.1.9</ecNumber>
    </recommendedName>
</protein>
<dbReference type="GO" id="GO:0005886">
    <property type="term" value="C:plasma membrane"/>
    <property type="evidence" value="ECO:0007669"/>
    <property type="project" value="UniProtKB-SubCell"/>
</dbReference>
<dbReference type="InterPro" id="IPR013121">
    <property type="entry name" value="Fe_red_NAD-bd_6"/>
</dbReference>
<evidence type="ECO:0000256" key="9">
    <source>
        <dbReference type="ARBA" id="ARBA00023002"/>
    </source>
</evidence>
<dbReference type="Pfam" id="PF08022">
    <property type="entry name" value="FAD_binding_8"/>
    <property type="match status" value="1"/>
</dbReference>
<reference evidence="17 18" key="1">
    <citation type="submission" date="2013-07" db="EMBL/GenBank/DDBJ databases">
        <title>The Genome Sequence of Cryptococcus heveanensis BCC8398.</title>
        <authorList>
            <consortium name="The Broad Institute Genome Sequencing Platform"/>
            <person name="Cuomo C."/>
            <person name="Litvintseva A."/>
            <person name="Chen Y."/>
            <person name="Heitman J."/>
            <person name="Sun S."/>
            <person name="Springer D."/>
            <person name="Dromer F."/>
            <person name="Young S.K."/>
            <person name="Zeng Q."/>
            <person name="Gargeya S."/>
            <person name="Fitzgerald M."/>
            <person name="Abouelleil A."/>
            <person name="Alvarado L."/>
            <person name="Berlin A.M."/>
            <person name="Chapman S.B."/>
            <person name="Dewar J."/>
            <person name="Goldberg J."/>
            <person name="Griggs A."/>
            <person name="Gujja S."/>
            <person name="Hansen M."/>
            <person name="Howarth C."/>
            <person name="Imamovic A."/>
            <person name="Larimer J."/>
            <person name="McCowan C."/>
            <person name="Murphy C."/>
            <person name="Pearson M."/>
            <person name="Priest M."/>
            <person name="Roberts A."/>
            <person name="Saif S."/>
            <person name="Shea T."/>
            <person name="Sykes S."/>
            <person name="Wortman J."/>
            <person name="Nusbaum C."/>
            <person name="Birren B."/>
        </authorList>
    </citation>
    <scope>NUCLEOTIDE SEQUENCE [LARGE SCALE GENOMIC DNA]</scope>
    <source>
        <strain evidence="17 18">BCC8398</strain>
    </source>
</reference>
<proteinExistence type="inferred from homology"/>
<evidence type="ECO:0000256" key="12">
    <source>
        <dbReference type="ARBA" id="ARBA00023180"/>
    </source>
</evidence>
<evidence type="ECO:0000313" key="17">
    <source>
        <dbReference type="EMBL" id="OCF34206.1"/>
    </source>
</evidence>
<dbReference type="Pfam" id="PF08030">
    <property type="entry name" value="NAD_binding_6"/>
    <property type="match status" value="1"/>
</dbReference>
<dbReference type="PANTHER" id="PTHR32361">
    <property type="entry name" value="FERRIC/CUPRIC REDUCTASE TRANSMEMBRANE COMPONENT"/>
    <property type="match status" value="1"/>
</dbReference>
<feature type="transmembrane region" description="Helical" evidence="15">
    <location>
        <begin position="299"/>
        <end position="318"/>
    </location>
</feature>
<feature type="compositionally biased region" description="Polar residues" evidence="14">
    <location>
        <begin position="800"/>
        <end position="811"/>
    </location>
</feature>
<evidence type="ECO:0000256" key="5">
    <source>
        <dbReference type="ARBA" id="ARBA00022475"/>
    </source>
</evidence>
<dbReference type="SFLD" id="SFLDS00052">
    <property type="entry name" value="Ferric_Reductase_Domain"/>
    <property type="match status" value="1"/>
</dbReference>
<feature type="region of interest" description="Disordered" evidence="14">
    <location>
        <begin position="440"/>
        <end position="491"/>
    </location>
</feature>
<evidence type="ECO:0000256" key="7">
    <source>
        <dbReference type="ARBA" id="ARBA00022982"/>
    </source>
</evidence>
<keyword evidence="10" id="KW-0406">Ion transport</keyword>
<dbReference type="OrthoDB" id="10006946at2759"/>
<feature type="transmembrane region" description="Helical" evidence="15">
    <location>
        <begin position="269"/>
        <end position="287"/>
    </location>
</feature>
<feature type="region of interest" description="Disordered" evidence="14">
    <location>
        <begin position="386"/>
        <end position="421"/>
    </location>
</feature>
<dbReference type="Pfam" id="PF01794">
    <property type="entry name" value="Ferric_reduct"/>
    <property type="match status" value="1"/>
</dbReference>
<evidence type="ECO:0000256" key="4">
    <source>
        <dbReference type="ARBA" id="ARBA00022448"/>
    </source>
</evidence>
<dbReference type="PROSITE" id="PS51384">
    <property type="entry name" value="FAD_FR"/>
    <property type="match status" value="1"/>
</dbReference>
<evidence type="ECO:0000313" key="18">
    <source>
        <dbReference type="Proteomes" id="UP000092666"/>
    </source>
</evidence>
<feature type="compositionally biased region" description="Low complexity" evidence="14">
    <location>
        <begin position="446"/>
        <end position="462"/>
    </location>
</feature>
<evidence type="ECO:0000256" key="11">
    <source>
        <dbReference type="ARBA" id="ARBA00023136"/>
    </source>
</evidence>
<dbReference type="GO" id="GO:0015677">
    <property type="term" value="P:copper ion import"/>
    <property type="evidence" value="ECO:0007669"/>
    <property type="project" value="TreeGrafter"/>
</dbReference>
<comment type="catalytic activity">
    <reaction evidence="13">
        <text>2 a Fe(II)-siderophore + NADP(+) + H(+) = 2 a Fe(III)-siderophore + NADPH</text>
        <dbReference type="Rhea" id="RHEA:28795"/>
        <dbReference type="Rhea" id="RHEA-COMP:11342"/>
        <dbReference type="Rhea" id="RHEA-COMP:11344"/>
        <dbReference type="ChEBI" id="CHEBI:15378"/>
        <dbReference type="ChEBI" id="CHEBI:29033"/>
        <dbReference type="ChEBI" id="CHEBI:29034"/>
        <dbReference type="ChEBI" id="CHEBI:57783"/>
        <dbReference type="ChEBI" id="CHEBI:58349"/>
        <dbReference type="EC" id="1.16.1.9"/>
    </reaction>
</comment>
<dbReference type="CDD" id="cd06186">
    <property type="entry name" value="NOX_Duox_like_FAD_NADP"/>
    <property type="match status" value="1"/>
</dbReference>
<dbReference type="PANTHER" id="PTHR32361:SF9">
    <property type="entry name" value="FERRIC REDUCTASE TRANSMEMBRANE COMPONENT 3-RELATED"/>
    <property type="match status" value="1"/>
</dbReference>
<keyword evidence="6 15" id="KW-0812">Transmembrane</keyword>
<keyword evidence="18" id="KW-1185">Reference proteome</keyword>
<dbReference type="AlphaFoldDB" id="A0A1B9GT58"/>
<feature type="region of interest" description="Disordered" evidence="14">
    <location>
        <begin position="734"/>
        <end position="775"/>
    </location>
</feature>
<dbReference type="Gene3D" id="3.40.50.80">
    <property type="entry name" value="Nucleotide-binding domain of ferredoxin-NADP reductase (FNR) module"/>
    <property type="match status" value="1"/>
</dbReference>
<evidence type="ECO:0000256" key="3">
    <source>
        <dbReference type="ARBA" id="ARBA00012668"/>
    </source>
</evidence>
<keyword evidence="5" id="KW-1003">Cell membrane</keyword>
<dbReference type="InterPro" id="IPR013130">
    <property type="entry name" value="Fe3_Rdtase_TM_dom"/>
</dbReference>
<gene>
    <name evidence="17" type="ORF">I316_04156</name>
</gene>